<dbReference type="GO" id="GO:0071731">
    <property type="term" value="P:response to nitric oxide"/>
    <property type="evidence" value="ECO:0007669"/>
    <property type="project" value="TreeGrafter"/>
</dbReference>
<evidence type="ECO:0000256" key="11">
    <source>
        <dbReference type="RuleBase" id="RU361241"/>
    </source>
</evidence>
<dbReference type="GO" id="GO:0005886">
    <property type="term" value="C:plasma membrane"/>
    <property type="evidence" value="ECO:0007669"/>
    <property type="project" value="TreeGrafter"/>
</dbReference>
<evidence type="ECO:0000256" key="3">
    <source>
        <dbReference type="ARBA" id="ARBA00009587"/>
    </source>
</evidence>
<evidence type="ECO:0000256" key="2">
    <source>
        <dbReference type="ARBA" id="ARBA00005189"/>
    </source>
</evidence>
<keyword evidence="9 11" id="KW-0012">Acyltransferase</keyword>
<evidence type="ECO:0000259" key="12">
    <source>
        <dbReference type="Pfam" id="PF03007"/>
    </source>
</evidence>
<dbReference type="Pfam" id="PF03007">
    <property type="entry name" value="WS_DGAT_cat"/>
    <property type="match status" value="1"/>
</dbReference>
<dbReference type="InterPro" id="IPR009721">
    <property type="entry name" value="O-acyltransferase_WSD1_C"/>
</dbReference>
<keyword evidence="6 11" id="KW-0808">Transferase</keyword>
<evidence type="ECO:0000256" key="6">
    <source>
        <dbReference type="ARBA" id="ARBA00022679"/>
    </source>
</evidence>
<dbReference type="NCBIfam" id="TIGR02946">
    <property type="entry name" value="acyl_WS_DGAT"/>
    <property type="match status" value="1"/>
</dbReference>
<evidence type="ECO:0000313" key="14">
    <source>
        <dbReference type="EMBL" id="BCI55836.1"/>
    </source>
</evidence>
<evidence type="ECO:0000256" key="5">
    <source>
        <dbReference type="ARBA" id="ARBA00022516"/>
    </source>
</evidence>
<dbReference type="GO" id="GO:0004144">
    <property type="term" value="F:diacylglycerol O-acyltransferase activity"/>
    <property type="evidence" value="ECO:0007669"/>
    <property type="project" value="UniProtKB-EC"/>
</dbReference>
<name>A0A6S6PCV5_9MYCO</name>
<evidence type="ECO:0000256" key="9">
    <source>
        <dbReference type="ARBA" id="ARBA00023315"/>
    </source>
</evidence>
<dbReference type="GO" id="GO:0019432">
    <property type="term" value="P:triglyceride biosynthetic process"/>
    <property type="evidence" value="ECO:0007669"/>
    <property type="project" value="UniProtKB-UniPathway"/>
</dbReference>
<dbReference type="PANTHER" id="PTHR31650">
    <property type="entry name" value="O-ACYLTRANSFERASE (WSD1-LIKE) FAMILY PROTEIN"/>
    <property type="match status" value="1"/>
</dbReference>
<comment type="similarity">
    <text evidence="3 11">Belongs to the long-chain O-acyltransferase family.</text>
</comment>
<dbReference type="RefSeq" id="WP_185293476.1">
    <property type="nucleotide sequence ID" value="NZ_AP023287.1"/>
</dbReference>
<comment type="catalytic activity">
    <reaction evidence="10 11">
        <text>an acyl-CoA + a 1,2-diacyl-sn-glycerol = a triacyl-sn-glycerol + CoA</text>
        <dbReference type="Rhea" id="RHEA:10868"/>
        <dbReference type="ChEBI" id="CHEBI:17815"/>
        <dbReference type="ChEBI" id="CHEBI:57287"/>
        <dbReference type="ChEBI" id="CHEBI:58342"/>
        <dbReference type="ChEBI" id="CHEBI:64615"/>
        <dbReference type="EC" id="2.3.1.20"/>
    </reaction>
</comment>
<dbReference type="UniPathway" id="UPA00282"/>
<dbReference type="GO" id="GO:0006071">
    <property type="term" value="P:glycerol metabolic process"/>
    <property type="evidence" value="ECO:0007669"/>
    <property type="project" value="UniProtKB-KW"/>
</dbReference>
<sequence>MKRLSGWDVLLLNSETPNVHQHTLKVAVVDTSEFEGEASFEVFCQTLRSRMHLLEPLRYELVDIPLRLHRPMWRENADVDLGYHVRRVRVPAPGGRRELDGLVGEIAGTPLDRSRPLWELYYAEGLADGRVAVIGKVHHALADGVASANLMARAMEWPDAAPGEAAPDAAPARVSTGALLRGAVGDHARKLTELPDVVRGSALGIHRLRRRSRQRRTHPDLARQFDPPPTFLNHKLAPARGFASATVSLVEAKEVSKHLGVTLNDLVLASAAGGLRELLLTYDGRADDPIIASVPAATDTSRDRVTGNALSTMLVSLPVHVDDPLEQVRLTRLAAGIAKENHDLLGPGTVGRWLEYVPPTVLRTVFGWTSRRRAPNQLFNVIVSNVPGPRRRGRIAGAVVTEIYSVGPLAAGSAMNITVWSYVDQLSISVLTDGETLADPHEATEAMTRAFSRIRGAAGFAVD</sequence>
<feature type="domain" description="O-acyltransferase WSD1-like N-terminal" evidence="12">
    <location>
        <begin position="4"/>
        <end position="267"/>
    </location>
</feature>
<dbReference type="InterPro" id="IPR045034">
    <property type="entry name" value="O-acyltransferase_WSD1-like"/>
</dbReference>
<dbReference type="EMBL" id="AP023287">
    <property type="protein sequence ID" value="BCI55836.1"/>
    <property type="molecule type" value="Genomic_DNA"/>
</dbReference>
<keyword evidence="5 11" id="KW-0444">Lipid biosynthesis</keyword>
<comment type="pathway">
    <text evidence="1 11">Glycerolipid metabolism; triacylglycerol biosynthesis.</text>
</comment>
<dbReference type="SUPFAM" id="SSF52777">
    <property type="entry name" value="CoA-dependent acyltransferases"/>
    <property type="match status" value="1"/>
</dbReference>
<dbReference type="Pfam" id="PF06974">
    <property type="entry name" value="WS_DGAT_C"/>
    <property type="match status" value="1"/>
</dbReference>
<evidence type="ECO:0000256" key="4">
    <source>
        <dbReference type="ARBA" id="ARBA00013244"/>
    </source>
</evidence>
<dbReference type="AlphaFoldDB" id="A0A6S6PCV5"/>
<dbReference type="EC" id="2.3.1.20" evidence="4 11"/>
<evidence type="ECO:0000259" key="13">
    <source>
        <dbReference type="Pfam" id="PF06974"/>
    </source>
</evidence>
<protein>
    <recommendedName>
        <fullName evidence="4 11">Diacylglycerol O-acyltransferase</fullName>
        <ecNumber evidence="4 11">2.3.1.20</ecNumber>
    </recommendedName>
</protein>
<accession>A0A6S6PCV5</accession>
<dbReference type="Proteomes" id="UP000515734">
    <property type="component" value="Chromosome"/>
</dbReference>
<proteinExistence type="inferred from homology"/>
<organism evidence="14 15">
    <name type="scientific">Mycolicibacterium litorale</name>
    <dbReference type="NCBI Taxonomy" id="758802"/>
    <lineage>
        <taxon>Bacteria</taxon>
        <taxon>Bacillati</taxon>
        <taxon>Actinomycetota</taxon>
        <taxon>Actinomycetes</taxon>
        <taxon>Mycobacteriales</taxon>
        <taxon>Mycobacteriaceae</taxon>
        <taxon>Mycolicibacterium</taxon>
    </lineage>
</organism>
<dbReference type="GO" id="GO:0051701">
    <property type="term" value="P:biological process involved in interaction with host"/>
    <property type="evidence" value="ECO:0007669"/>
    <property type="project" value="TreeGrafter"/>
</dbReference>
<comment type="pathway">
    <text evidence="2">Lipid metabolism.</text>
</comment>
<feature type="domain" description="O-acyltransferase WSD1 C-terminal" evidence="13">
    <location>
        <begin position="307"/>
        <end position="454"/>
    </location>
</feature>
<reference evidence="14 15" key="1">
    <citation type="submission" date="2020-07" db="EMBL/GenBank/DDBJ databases">
        <title>Complete genome sequence of Mycolicibacterium litorale like strain isolated from cardiac implantable electronic device infection.</title>
        <authorList>
            <person name="Fukano H."/>
            <person name="Miyama H."/>
            <person name="Hoshino Y."/>
        </authorList>
    </citation>
    <scope>NUCLEOTIDE SEQUENCE [LARGE SCALE GENOMIC DNA]</scope>
    <source>
        <strain evidence="14 15">NIIDNTM18</strain>
    </source>
</reference>
<keyword evidence="8 11" id="KW-0443">Lipid metabolism</keyword>
<dbReference type="InterPro" id="IPR014292">
    <property type="entry name" value="Acyl_transf_WS/DGAT"/>
</dbReference>
<keyword evidence="7 11" id="KW-0319">Glycerol metabolism</keyword>
<dbReference type="InterPro" id="IPR004255">
    <property type="entry name" value="O-acyltransferase_WSD1_N"/>
</dbReference>
<dbReference type="PANTHER" id="PTHR31650:SF1">
    <property type="entry name" value="WAX ESTER SYNTHASE_DIACYLGLYCEROL ACYLTRANSFERASE 4-RELATED"/>
    <property type="match status" value="1"/>
</dbReference>
<evidence type="ECO:0000313" key="15">
    <source>
        <dbReference type="Proteomes" id="UP000515734"/>
    </source>
</evidence>
<evidence type="ECO:0000256" key="7">
    <source>
        <dbReference type="ARBA" id="ARBA00022798"/>
    </source>
</evidence>
<gene>
    <name evidence="14" type="ORF">NIIDNTM18_51140</name>
</gene>
<evidence type="ECO:0000256" key="8">
    <source>
        <dbReference type="ARBA" id="ARBA00023098"/>
    </source>
</evidence>
<evidence type="ECO:0000256" key="1">
    <source>
        <dbReference type="ARBA" id="ARBA00004771"/>
    </source>
</evidence>
<evidence type="ECO:0000256" key="10">
    <source>
        <dbReference type="ARBA" id="ARBA00048109"/>
    </source>
</evidence>
<dbReference type="GO" id="GO:0001666">
    <property type="term" value="P:response to hypoxia"/>
    <property type="evidence" value="ECO:0007669"/>
    <property type="project" value="TreeGrafter"/>
</dbReference>